<keyword evidence="7" id="KW-1185">Reference proteome</keyword>
<dbReference type="InterPro" id="IPR002893">
    <property type="entry name" value="Znf_MYND"/>
</dbReference>
<evidence type="ECO:0000259" key="5">
    <source>
        <dbReference type="PROSITE" id="PS50865"/>
    </source>
</evidence>
<dbReference type="GO" id="GO:0008270">
    <property type="term" value="F:zinc ion binding"/>
    <property type="evidence" value="ECO:0007669"/>
    <property type="project" value="UniProtKB-KW"/>
</dbReference>
<sequence>MTESKPPAKFVSGDLILRNHPLAYVVETSRRSEICAYCFCSDASTKRCAKCKLTSYCTPECQKKAWKEGHKLECEGMLRTEGKLSSFMQMLAQTVLRLKMGIDGEDPARNQTPFQRKFYDLASHWSEAKQDQEIAIYIEKASSTLAFYFSDPSFSEILQFDSLGEIYSRIKSNAYAIQGPTNEPLGHGVFLSAAKFDHSCRPNAAQSYDGPDMLVHAITDIPTLEDVRVTYTALNQPARLRRKFLKEHYFFDCECERCNDPIHDAFLQSIICSKNTCGEAVPFMAQRPGPYKCPDCGTKIPGQIIASAESLMSSAESAIRLMEDRMGKGDFRGAVQLADPIFRRAAGLLHPKNFVISSMSLTCSSVYTSLGDANMAFTFSQNALEGTTFAYPAKHIAIGSHLLQLIKLGLMLRASDSALWDDLEMLAASALDIAAVSAGEGTTVYRKAQTLQGLVMQGSKLVVRRPRVAHHHDCGGCGGHDH</sequence>
<evidence type="ECO:0000256" key="3">
    <source>
        <dbReference type="ARBA" id="ARBA00022833"/>
    </source>
</evidence>
<dbReference type="Proteomes" id="UP000192578">
    <property type="component" value="Unassembled WGS sequence"/>
</dbReference>
<protein>
    <submittedName>
        <fullName evidence="6">Histone-lysine N-methyltransferase SMYD3</fullName>
    </submittedName>
</protein>
<proteinExistence type="predicted"/>
<evidence type="ECO:0000256" key="2">
    <source>
        <dbReference type="ARBA" id="ARBA00022771"/>
    </source>
</evidence>
<dbReference type="PROSITE" id="PS01360">
    <property type="entry name" value="ZF_MYND_1"/>
    <property type="match status" value="1"/>
</dbReference>
<evidence type="ECO:0000313" key="6">
    <source>
        <dbReference type="EMBL" id="OQV15635.1"/>
    </source>
</evidence>
<dbReference type="Gene3D" id="6.10.140.2220">
    <property type="match status" value="1"/>
</dbReference>
<dbReference type="Pfam" id="PF01753">
    <property type="entry name" value="zf-MYND"/>
    <property type="match status" value="1"/>
</dbReference>
<reference evidence="7" key="1">
    <citation type="submission" date="2017-01" db="EMBL/GenBank/DDBJ databases">
        <title>Comparative genomics of anhydrobiosis in the tardigrade Hypsibius dujardini.</title>
        <authorList>
            <person name="Yoshida Y."/>
            <person name="Koutsovoulos G."/>
            <person name="Laetsch D."/>
            <person name="Stevens L."/>
            <person name="Kumar S."/>
            <person name="Horikawa D."/>
            <person name="Ishino K."/>
            <person name="Komine S."/>
            <person name="Tomita M."/>
            <person name="Blaxter M."/>
            <person name="Arakawa K."/>
        </authorList>
    </citation>
    <scope>NUCLEOTIDE SEQUENCE [LARGE SCALE GENOMIC DNA]</scope>
    <source>
        <strain evidence="7">Z151</strain>
    </source>
</reference>
<gene>
    <name evidence="6" type="ORF">BV898_10222</name>
</gene>
<comment type="caution">
    <text evidence="6">The sequence shown here is derived from an EMBL/GenBank/DDBJ whole genome shotgun (WGS) entry which is preliminary data.</text>
</comment>
<accession>A0A1W0WK99</accession>
<keyword evidence="1" id="KW-0479">Metal-binding</keyword>
<dbReference type="SUPFAM" id="SSF82199">
    <property type="entry name" value="SET domain"/>
    <property type="match status" value="1"/>
</dbReference>
<organism evidence="6 7">
    <name type="scientific">Hypsibius exemplaris</name>
    <name type="common">Freshwater tardigrade</name>
    <dbReference type="NCBI Taxonomy" id="2072580"/>
    <lineage>
        <taxon>Eukaryota</taxon>
        <taxon>Metazoa</taxon>
        <taxon>Ecdysozoa</taxon>
        <taxon>Tardigrada</taxon>
        <taxon>Eutardigrada</taxon>
        <taxon>Parachela</taxon>
        <taxon>Hypsibioidea</taxon>
        <taxon>Hypsibiidae</taxon>
        <taxon>Hypsibius</taxon>
    </lineage>
</organism>
<dbReference type="Gene3D" id="1.10.220.160">
    <property type="match status" value="1"/>
</dbReference>
<dbReference type="PANTHER" id="PTHR12197">
    <property type="entry name" value="HISTONE-LYSINE N-METHYLTRANSFERASE SMYD"/>
    <property type="match status" value="1"/>
</dbReference>
<dbReference type="Gene3D" id="2.170.270.10">
    <property type="entry name" value="SET domain"/>
    <property type="match status" value="1"/>
</dbReference>
<dbReference type="SUPFAM" id="SSF144232">
    <property type="entry name" value="HIT/MYND zinc finger-like"/>
    <property type="match status" value="1"/>
</dbReference>
<evidence type="ECO:0000256" key="1">
    <source>
        <dbReference type="ARBA" id="ARBA00022723"/>
    </source>
</evidence>
<name>A0A1W0WK99_HYPEX</name>
<dbReference type="AlphaFoldDB" id="A0A1W0WK99"/>
<dbReference type="InterPro" id="IPR050869">
    <property type="entry name" value="H3K4_H4K5_MeTrfase"/>
</dbReference>
<keyword evidence="2 4" id="KW-0863">Zinc-finger</keyword>
<dbReference type="CDD" id="cd20071">
    <property type="entry name" value="SET_SMYD"/>
    <property type="match status" value="1"/>
</dbReference>
<dbReference type="OrthoDB" id="265717at2759"/>
<feature type="domain" description="MYND-type" evidence="5">
    <location>
        <begin position="35"/>
        <end position="74"/>
    </location>
</feature>
<dbReference type="InterPro" id="IPR046341">
    <property type="entry name" value="SET_dom_sf"/>
</dbReference>
<dbReference type="EMBL" id="MTYJ01000086">
    <property type="protein sequence ID" value="OQV15635.1"/>
    <property type="molecule type" value="Genomic_DNA"/>
</dbReference>
<evidence type="ECO:0000256" key="4">
    <source>
        <dbReference type="PROSITE-ProRule" id="PRU00134"/>
    </source>
</evidence>
<dbReference type="PROSITE" id="PS50865">
    <property type="entry name" value="ZF_MYND_2"/>
    <property type="match status" value="1"/>
</dbReference>
<evidence type="ECO:0000313" key="7">
    <source>
        <dbReference type="Proteomes" id="UP000192578"/>
    </source>
</evidence>
<keyword evidence="3" id="KW-0862">Zinc</keyword>